<dbReference type="SUPFAM" id="SSF54373">
    <property type="entry name" value="FAD-linked reductases, C-terminal domain"/>
    <property type="match status" value="1"/>
</dbReference>
<dbReference type="GO" id="GO:0004368">
    <property type="term" value="F:glycerol-3-phosphate dehydrogenase (quinone) activity"/>
    <property type="evidence" value="ECO:0007669"/>
    <property type="project" value="InterPro"/>
</dbReference>
<dbReference type="PANTHER" id="PTHR11985:SF15">
    <property type="entry name" value="GLYCEROL-3-PHOSPHATE DEHYDROGENASE, MITOCHONDRIAL"/>
    <property type="match status" value="1"/>
</dbReference>
<protein>
    <submittedName>
        <fullName evidence="7">Glycerol-3-phosphate dehydrogenase</fullName>
    </submittedName>
</protein>
<dbReference type="InterPro" id="IPR036188">
    <property type="entry name" value="FAD/NAD-bd_sf"/>
</dbReference>
<dbReference type="InterPro" id="IPR006076">
    <property type="entry name" value="FAD-dep_OxRdtase"/>
</dbReference>
<dbReference type="Proteomes" id="UP000055060">
    <property type="component" value="Unassembled WGS sequence"/>
</dbReference>
<evidence type="ECO:0000256" key="1">
    <source>
        <dbReference type="ARBA" id="ARBA00001974"/>
    </source>
</evidence>
<organism evidence="7">
    <name type="scientific">Longilinea arvoryzae</name>
    <dbReference type="NCBI Taxonomy" id="360412"/>
    <lineage>
        <taxon>Bacteria</taxon>
        <taxon>Bacillati</taxon>
        <taxon>Chloroflexota</taxon>
        <taxon>Anaerolineae</taxon>
        <taxon>Anaerolineales</taxon>
        <taxon>Anaerolineaceae</taxon>
        <taxon>Longilinea</taxon>
    </lineage>
</organism>
<evidence type="ECO:0000313" key="8">
    <source>
        <dbReference type="Proteomes" id="UP000055060"/>
    </source>
</evidence>
<dbReference type="RefSeq" id="WP_152031785.1">
    <property type="nucleotide sequence ID" value="NZ_DF967972.1"/>
</dbReference>
<dbReference type="SUPFAM" id="SSF51905">
    <property type="entry name" value="FAD/NAD(P)-binding domain"/>
    <property type="match status" value="1"/>
</dbReference>
<dbReference type="STRING" id="360412.LARV_02431"/>
<evidence type="ECO:0000256" key="3">
    <source>
        <dbReference type="ARBA" id="ARBA00022630"/>
    </source>
</evidence>
<evidence type="ECO:0000259" key="6">
    <source>
        <dbReference type="Pfam" id="PF01266"/>
    </source>
</evidence>
<dbReference type="InterPro" id="IPR000447">
    <property type="entry name" value="G3P_DH_FAD-dep"/>
</dbReference>
<name>A0A0S7BL82_9CHLR</name>
<dbReference type="GO" id="GO:0006072">
    <property type="term" value="P:glycerol-3-phosphate metabolic process"/>
    <property type="evidence" value="ECO:0007669"/>
    <property type="project" value="InterPro"/>
</dbReference>
<dbReference type="OrthoDB" id="9801699at2"/>
<dbReference type="PRINTS" id="PR01001">
    <property type="entry name" value="FADG3PDH"/>
</dbReference>
<keyword evidence="8" id="KW-1185">Reference proteome</keyword>
<comment type="similarity">
    <text evidence="2">Belongs to the FAD-dependent glycerol-3-phosphate dehydrogenase family.</text>
</comment>
<evidence type="ECO:0000256" key="4">
    <source>
        <dbReference type="ARBA" id="ARBA00022827"/>
    </source>
</evidence>
<keyword evidence="5" id="KW-0560">Oxidoreductase</keyword>
<comment type="cofactor">
    <cofactor evidence="1">
        <name>FAD</name>
        <dbReference type="ChEBI" id="CHEBI:57692"/>
    </cofactor>
</comment>
<proteinExistence type="inferred from homology"/>
<accession>A0A0S7BL82</accession>
<dbReference type="Pfam" id="PF01266">
    <property type="entry name" value="DAO"/>
    <property type="match status" value="1"/>
</dbReference>
<reference evidence="7" key="1">
    <citation type="submission" date="2015-07" db="EMBL/GenBank/DDBJ databases">
        <title>Draft Genome Sequences of Anaerolinea thermolimosa IMO-1, Bellilinea caldifistulae GOMI-1, Leptolinea tardivitalis YMTK-2, Levilinea saccharolytica KIBI-1,Longilinea arvoryzae KOME-1, Previously Described as Members of the Anaerolineaceae (Chloroflexi).</title>
        <authorList>
            <person name="Sekiguchi Y."/>
            <person name="Ohashi A."/>
            <person name="Matsuura N."/>
            <person name="Tourlousse M.D."/>
        </authorList>
    </citation>
    <scope>NUCLEOTIDE SEQUENCE [LARGE SCALE GENOMIC DNA]</scope>
    <source>
        <strain evidence="7">KOME-1</strain>
    </source>
</reference>
<evidence type="ECO:0000256" key="5">
    <source>
        <dbReference type="ARBA" id="ARBA00023002"/>
    </source>
</evidence>
<gene>
    <name evidence="7" type="ORF">LARV_02431</name>
</gene>
<feature type="domain" description="FAD dependent oxidoreductase" evidence="6">
    <location>
        <begin position="12"/>
        <end position="364"/>
    </location>
</feature>
<dbReference type="EMBL" id="DF967972">
    <property type="protein sequence ID" value="GAP14657.1"/>
    <property type="molecule type" value="Genomic_DNA"/>
</dbReference>
<dbReference type="Gene3D" id="3.50.50.60">
    <property type="entry name" value="FAD/NAD(P)-binding domain"/>
    <property type="match status" value="3"/>
</dbReference>
<evidence type="ECO:0000256" key="2">
    <source>
        <dbReference type="ARBA" id="ARBA00007330"/>
    </source>
</evidence>
<keyword evidence="3" id="KW-0285">Flavoprotein</keyword>
<sequence length="397" mass="43361">MPNQSMNSKPRAAIIGGGFTGCALALDLQMRGCAVDVYERGDIASGTSGRTHGLLHSGGRYCVEDVEAGRECIQENRILRRIAKQCIEFNGGLFIALTDSDVAYGDRFALGAADCGIEVEELTSVQALKLEPNLNPTLLKAFTVPDGSFDPLRLALAFAATARRYGAVFHPYCEITHLVRREDGQVTGLEFLNRHEDRAYPVQADIIINATGAWAGDITAMAQVDVPVRPTPGVMVAYNQRLVQRVINRLCIPDDGDILVPQRRMVLIGTTSFEHGDVNYIPVYEEQIELMHKRAAELVPAVAQARMRGAWMSARPLIAAQGDARSLSRTFECIDHADQGAPGLITITGGKATTCRLMAEKTADLVCEKLGISAKCQTRDLELVSYRQYYQGSRSES</sequence>
<evidence type="ECO:0000313" key="7">
    <source>
        <dbReference type="EMBL" id="GAP14657.1"/>
    </source>
</evidence>
<dbReference type="AlphaFoldDB" id="A0A0S7BL82"/>
<keyword evidence="4" id="KW-0274">FAD</keyword>
<dbReference type="PANTHER" id="PTHR11985">
    <property type="entry name" value="GLYCEROL-3-PHOSPHATE DEHYDROGENASE"/>
    <property type="match status" value="1"/>
</dbReference>